<accession>A0ABQ6FDD3</accession>
<dbReference type="Proteomes" id="UP001157167">
    <property type="component" value="Unassembled WGS sequence"/>
</dbReference>
<protein>
    <recommendedName>
        <fullName evidence="3">Ada DNA repair metal-binding domain-containing protein</fullName>
    </recommendedName>
</protein>
<name>A0ABQ6FDD3_9RHOO</name>
<evidence type="ECO:0000313" key="1">
    <source>
        <dbReference type="EMBL" id="GLT22770.1"/>
    </source>
</evidence>
<proteinExistence type="predicted"/>
<organism evidence="1 2">
    <name type="scientific">Zoogloea oryzae</name>
    <dbReference type="NCBI Taxonomy" id="310767"/>
    <lineage>
        <taxon>Bacteria</taxon>
        <taxon>Pseudomonadati</taxon>
        <taxon>Pseudomonadota</taxon>
        <taxon>Betaproteobacteria</taxon>
        <taxon>Rhodocyclales</taxon>
        <taxon>Zoogloeaceae</taxon>
        <taxon>Zoogloea</taxon>
    </lineage>
</organism>
<keyword evidence="2" id="KW-1185">Reference proteome</keyword>
<reference evidence="2" key="1">
    <citation type="journal article" date="2019" name="Int. J. Syst. Evol. Microbiol.">
        <title>The Global Catalogue of Microorganisms (GCM) 10K type strain sequencing project: providing services to taxonomists for standard genome sequencing and annotation.</title>
        <authorList>
            <consortium name="The Broad Institute Genomics Platform"/>
            <consortium name="The Broad Institute Genome Sequencing Center for Infectious Disease"/>
            <person name="Wu L."/>
            <person name="Ma J."/>
        </authorList>
    </citation>
    <scope>NUCLEOTIDE SEQUENCE [LARGE SCALE GENOMIC DNA]</scope>
    <source>
        <strain evidence="2">NBRC 102407</strain>
    </source>
</reference>
<evidence type="ECO:0000313" key="2">
    <source>
        <dbReference type="Proteomes" id="UP001157167"/>
    </source>
</evidence>
<gene>
    <name evidence="1" type="ORF">GCM10007933_22310</name>
</gene>
<comment type="caution">
    <text evidence="1">The sequence shown here is derived from an EMBL/GenBank/DDBJ whole genome shotgun (WGS) entry which is preliminary data.</text>
</comment>
<sequence length="91" mass="9880">MHPEASGFDGKAFYLARKAVGFKRKVYCPGRRVSRFATEASGFARKASGRAGLAEKREGEAFCPACTAQNPDRKALYQAFAPSGFAVQVFL</sequence>
<evidence type="ECO:0008006" key="3">
    <source>
        <dbReference type="Google" id="ProtNLM"/>
    </source>
</evidence>
<dbReference type="RefSeq" id="WP_284188054.1">
    <property type="nucleotide sequence ID" value="NZ_BSPX01000031.1"/>
</dbReference>
<dbReference type="EMBL" id="BSPX01000031">
    <property type="protein sequence ID" value="GLT22770.1"/>
    <property type="molecule type" value="Genomic_DNA"/>
</dbReference>